<feature type="region of interest" description="Disordered" evidence="1">
    <location>
        <begin position="67"/>
        <end position="87"/>
    </location>
</feature>
<keyword evidence="3" id="KW-1185">Reference proteome</keyword>
<sequence>MHHRQDAVIGAGLTGRITTGFLLGSLSGKLLKESPPMITPATTTAASDTHHRKVVGSTIVTPLGWSKRIRPSSSSTTTTTSTTTKPRQIIHPLASTRLVGGDSSINTATPVTTPILLSTSDAPTDANTTTTLRGGLNGRNGGVRVYSGSPRTSPSSFLLTNVTSNPSPRLTGQSMVITNTGGEDADGDGVGIGRSSISEASLTLGVVGSVVVSSDTSASGSVVEGMMKVNSGSSNMVSVASGRVVSGSGGTNIGTTVTSSSSIVSMDGVKVNSSGVVNVGGGRGRVILTSSPRVVRPITPIRTPPTNRPTVMLVTNPSNTVLTSTVSSKSSVTLTTKLALTSSHTPTTLSANSSSTALTPTAMVLDPPTPSQTNLPSAVPTGELDLLVAASEMSERAHNSPASGTSQIPMETISTTNSVFTLTSSSTSTSNSTFACNISSTYTPTSSTISTSSSSSSAMEAPRPTPSTSVIHITRRDDSLLPLVSLSPAVVTAKSTVVDVAANTNTATATTNTHKLPGTILTTAHKLPVTITTTTQPVRTIVTATGNALSLSSSTAGAIVPPTTKIMTSTKLLSTGTSLFTARVPPSTTTNTTTTTHVPFSATTTTPVPCSTIATLRSSSTSTTVPSSSTTTTSTQSKSHGIVTRTFTLSSGSGGDLGKSRRSSILPTLRDTHTKEQQGNSTFKGGRETRARSKIKTRGRMSL</sequence>
<feature type="region of interest" description="Disordered" evidence="1">
    <location>
        <begin position="617"/>
        <end position="703"/>
    </location>
</feature>
<organism evidence="2 3">
    <name type="scientific">Petrolisthes cinctipes</name>
    <name type="common">Flat porcelain crab</name>
    <dbReference type="NCBI Taxonomy" id="88211"/>
    <lineage>
        <taxon>Eukaryota</taxon>
        <taxon>Metazoa</taxon>
        <taxon>Ecdysozoa</taxon>
        <taxon>Arthropoda</taxon>
        <taxon>Crustacea</taxon>
        <taxon>Multicrustacea</taxon>
        <taxon>Malacostraca</taxon>
        <taxon>Eumalacostraca</taxon>
        <taxon>Eucarida</taxon>
        <taxon>Decapoda</taxon>
        <taxon>Pleocyemata</taxon>
        <taxon>Anomura</taxon>
        <taxon>Galatheoidea</taxon>
        <taxon>Porcellanidae</taxon>
        <taxon>Petrolisthes</taxon>
    </lineage>
</organism>
<gene>
    <name evidence="2" type="ORF">Pcinc_015892</name>
</gene>
<reference evidence="2" key="1">
    <citation type="submission" date="2023-10" db="EMBL/GenBank/DDBJ databases">
        <title>Genome assemblies of two species of porcelain crab, Petrolisthes cinctipes and Petrolisthes manimaculis (Anomura: Porcellanidae).</title>
        <authorList>
            <person name="Angst P."/>
        </authorList>
    </citation>
    <scope>NUCLEOTIDE SEQUENCE</scope>
    <source>
        <strain evidence="2">PB745_01</strain>
        <tissue evidence="2">Gill</tissue>
    </source>
</reference>
<feature type="compositionally biased region" description="Polar residues" evidence="1">
    <location>
        <begin position="116"/>
        <end position="126"/>
    </location>
</feature>
<evidence type="ECO:0000256" key="1">
    <source>
        <dbReference type="SAM" id="MobiDB-lite"/>
    </source>
</evidence>
<feature type="compositionally biased region" description="Low complexity" evidence="1">
    <location>
        <begin position="617"/>
        <end position="639"/>
    </location>
</feature>
<dbReference type="Proteomes" id="UP001286313">
    <property type="component" value="Unassembled WGS sequence"/>
</dbReference>
<name>A0AAE1FUS3_PETCI</name>
<accession>A0AAE1FUS3</accession>
<protein>
    <submittedName>
        <fullName evidence="2">Uncharacterized protein</fullName>
    </submittedName>
</protein>
<proteinExistence type="predicted"/>
<feature type="compositionally biased region" description="Low complexity" evidence="1">
    <location>
        <begin position="445"/>
        <end position="457"/>
    </location>
</feature>
<evidence type="ECO:0000313" key="2">
    <source>
        <dbReference type="EMBL" id="KAK3879557.1"/>
    </source>
</evidence>
<dbReference type="AlphaFoldDB" id="A0AAE1FUS3"/>
<evidence type="ECO:0000313" key="3">
    <source>
        <dbReference type="Proteomes" id="UP001286313"/>
    </source>
</evidence>
<feature type="region of interest" description="Disordered" evidence="1">
    <location>
        <begin position="445"/>
        <end position="469"/>
    </location>
</feature>
<dbReference type="EMBL" id="JAWQEG010001430">
    <property type="protein sequence ID" value="KAK3879557.1"/>
    <property type="molecule type" value="Genomic_DNA"/>
</dbReference>
<feature type="compositionally biased region" description="Basic residues" evidence="1">
    <location>
        <begin position="692"/>
        <end position="703"/>
    </location>
</feature>
<feature type="compositionally biased region" description="Low complexity" evidence="1">
    <location>
        <begin position="72"/>
        <end position="84"/>
    </location>
</feature>
<comment type="caution">
    <text evidence="2">The sequence shown here is derived from an EMBL/GenBank/DDBJ whole genome shotgun (WGS) entry which is preliminary data.</text>
</comment>
<feature type="region of interest" description="Disordered" evidence="1">
    <location>
        <begin position="116"/>
        <end position="155"/>
    </location>
</feature>